<comment type="cofactor">
    <cofactor evidence="1">
        <name>Fe cation</name>
        <dbReference type="ChEBI" id="CHEBI:24875"/>
    </cofactor>
    <text evidence="1">Binds 1 Fe cation per subunit.</text>
</comment>
<dbReference type="PIRSF" id="PIRSF006232">
    <property type="entry name" value="Pirin"/>
    <property type="match status" value="1"/>
</dbReference>
<feature type="binding site" evidence="1">
    <location>
        <position position="88"/>
    </location>
    <ligand>
        <name>Fe cation</name>
        <dbReference type="ChEBI" id="CHEBI:24875"/>
    </ligand>
</feature>
<dbReference type="CDD" id="cd02909">
    <property type="entry name" value="cupin_pirin_N"/>
    <property type="match status" value="1"/>
</dbReference>
<dbReference type="STRING" id="188477.A0A3S1BBM4"/>
<name>A0A3S1BBM4_ELYCH</name>
<comment type="caution">
    <text evidence="3">The sequence shown here is derived from an EMBL/GenBank/DDBJ whole genome shotgun (WGS) entry which is preliminary data.</text>
</comment>
<dbReference type="GO" id="GO:0008127">
    <property type="term" value="F:quercetin 2,3-dioxygenase activity"/>
    <property type="evidence" value="ECO:0007669"/>
    <property type="project" value="TreeGrafter"/>
</dbReference>
<evidence type="ECO:0000313" key="4">
    <source>
        <dbReference type="Proteomes" id="UP000271974"/>
    </source>
</evidence>
<proteinExistence type="predicted"/>
<keyword evidence="4" id="KW-1185">Reference proteome</keyword>
<reference evidence="3 4" key="1">
    <citation type="submission" date="2019-01" db="EMBL/GenBank/DDBJ databases">
        <title>A draft genome assembly of the solar-powered sea slug Elysia chlorotica.</title>
        <authorList>
            <person name="Cai H."/>
            <person name="Li Q."/>
            <person name="Fang X."/>
            <person name="Li J."/>
            <person name="Curtis N.E."/>
            <person name="Altenburger A."/>
            <person name="Shibata T."/>
            <person name="Feng M."/>
            <person name="Maeda T."/>
            <person name="Schwartz J.A."/>
            <person name="Shigenobu S."/>
            <person name="Lundholm N."/>
            <person name="Nishiyama T."/>
            <person name="Yang H."/>
            <person name="Hasebe M."/>
            <person name="Li S."/>
            <person name="Pierce S.K."/>
            <person name="Wang J."/>
        </authorList>
    </citation>
    <scope>NUCLEOTIDE SEQUENCE [LARGE SCALE GENOMIC DNA]</scope>
    <source>
        <strain evidence="3">EC2010</strain>
        <tissue evidence="3">Whole organism of an adult</tissue>
    </source>
</reference>
<evidence type="ECO:0000259" key="2">
    <source>
        <dbReference type="Pfam" id="PF05726"/>
    </source>
</evidence>
<feature type="binding site" evidence="1">
    <location>
        <position position="58"/>
    </location>
    <ligand>
        <name>Fe cation</name>
        <dbReference type="ChEBI" id="CHEBI:24875"/>
    </ligand>
</feature>
<dbReference type="CDD" id="cd02247">
    <property type="entry name" value="cupin_pirin_C"/>
    <property type="match status" value="1"/>
</dbReference>
<dbReference type="InterPro" id="IPR012093">
    <property type="entry name" value="Pirin"/>
</dbReference>
<dbReference type="AlphaFoldDB" id="A0A3S1BBM4"/>
<feature type="binding site" evidence="1">
    <location>
        <position position="56"/>
    </location>
    <ligand>
        <name>Fe cation</name>
        <dbReference type="ChEBI" id="CHEBI:24875"/>
    </ligand>
</feature>
<dbReference type="PANTHER" id="PTHR13903">
    <property type="entry name" value="PIRIN-RELATED"/>
    <property type="match status" value="1"/>
</dbReference>
<dbReference type="Proteomes" id="UP000271974">
    <property type="component" value="Unassembled WGS sequence"/>
</dbReference>
<dbReference type="PANTHER" id="PTHR13903:SF8">
    <property type="entry name" value="PIRIN"/>
    <property type="match status" value="1"/>
</dbReference>
<dbReference type="GO" id="GO:0046872">
    <property type="term" value="F:metal ion binding"/>
    <property type="evidence" value="ECO:0007669"/>
    <property type="project" value="UniProtKB-KW"/>
</dbReference>
<dbReference type="Gene3D" id="2.60.120.10">
    <property type="entry name" value="Jelly Rolls"/>
    <property type="match status" value="1"/>
</dbReference>
<feature type="non-terminal residue" evidence="3">
    <location>
        <position position="1"/>
    </location>
</feature>
<accession>A0A3S1BBM4</accession>
<keyword evidence="1" id="KW-0408">Iron</keyword>
<dbReference type="InterPro" id="IPR008778">
    <property type="entry name" value="Pirin_C_dom"/>
</dbReference>
<feature type="domain" description="Pirin C-terminal" evidence="2">
    <location>
        <begin position="156"/>
        <end position="256"/>
    </location>
</feature>
<dbReference type="SUPFAM" id="SSF51182">
    <property type="entry name" value="RmlC-like cupins"/>
    <property type="match status" value="1"/>
</dbReference>
<dbReference type="Pfam" id="PF05726">
    <property type="entry name" value="Pirin_C"/>
    <property type="match status" value="1"/>
</dbReference>
<feature type="binding site" evidence="1">
    <location>
        <position position="86"/>
    </location>
    <ligand>
        <name>Fe cation</name>
        <dbReference type="ChEBI" id="CHEBI:24875"/>
    </ligand>
</feature>
<evidence type="ECO:0000256" key="1">
    <source>
        <dbReference type="PIRSR" id="PIRSR006232-1"/>
    </source>
</evidence>
<dbReference type="OrthoDB" id="198735at2759"/>
<dbReference type="GO" id="GO:0005634">
    <property type="term" value="C:nucleus"/>
    <property type="evidence" value="ECO:0007669"/>
    <property type="project" value="TreeGrafter"/>
</dbReference>
<dbReference type="InterPro" id="IPR011051">
    <property type="entry name" value="RmlC_Cupin_sf"/>
</dbReference>
<keyword evidence="1" id="KW-0479">Metal-binding</keyword>
<dbReference type="InterPro" id="IPR014710">
    <property type="entry name" value="RmlC-like_jellyroll"/>
</dbReference>
<protein>
    <recommendedName>
        <fullName evidence="2">Pirin C-terminal domain-containing protein</fullName>
    </recommendedName>
</protein>
<sequence length="270" mass="30053">ESMSRTVDQTFESKWQDEGIGARVRRSIGRPGLRNFDPFLLCDEFCVRAPAGFPDHPHRGFETNQLYFYQPACLSQWMTAGRGIVHCEMPGGKEDALGIQLWVNLKRADKLVTPAYQELVDKDIPRGEKSGVKVKVIAGEAFGIKSPVYTRTPTSYLDFTMGPGSKLDQPIAPSWNCFAYILSGEAAFGEPYAYLILSYPVLTCCLCIYPQSSSPCHFILVSGEPIEEPVVQHGPFVMTSQEEIAQAMRDYRGAKNGFENAATWNSDFAD</sequence>
<dbReference type="EMBL" id="RQTK01000435">
    <property type="protein sequence ID" value="RUS79679.1"/>
    <property type="molecule type" value="Genomic_DNA"/>
</dbReference>
<evidence type="ECO:0000313" key="3">
    <source>
        <dbReference type="EMBL" id="RUS79679.1"/>
    </source>
</evidence>
<organism evidence="3 4">
    <name type="scientific">Elysia chlorotica</name>
    <name type="common">Eastern emerald elysia</name>
    <name type="synonym">Sea slug</name>
    <dbReference type="NCBI Taxonomy" id="188477"/>
    <lineage>
        <taxon>Eukaryota</taxon>
        <taxon>Metazoa</taxon>
        <taxon>Spiralia</taxon>
        <taxon>Lophotrochozoa</taxon>
        <taxon>Mollusca</taxon>
        <taxon>Gastropoda</taxon>
        <taxon>Heterobranchia</taxon>
        <taxon>Euthyneura</taxon>
        <taxon>Panpulmonata</taxon>
        <taxon>Sacoglossa</taxon>
        <taxon>Placobranchoidea</taxon>
        <taxon>Plakobranchidae</taxon>
        <taxon>Elysia</taxon>
    </lineage>
</organism>
<gene>
    <name evidence="3" type="ORF">EGW08_012563</name>
</gene>